<keyword evidence="3" id="KW-1185">Reference proteome</keyword>
<evidence type="ECO:0000313" key="2">
    <source>
        <dbReference type="EMBL" id="APJ03895.1"/>
    </source>
</evidence>
<accession>A0A1L4D114</accession>
<dbReference type="Proteomes" id="UP000184731">
    <property type="component" value="Chromosome"/>
</dbReference>
<evidence type="ECO:0000313" key="1">
    <source>
        <dbReference type="EMBL" id="APJ03041.1"/>
    </source>
</evidence>
<dbReference type="KEGG" id="saqi:AXG55_03585"/>
<gene>
    <name evidence="1" type="ORF">AXG55_03585</name>
    <name evidence="2" type="ORF">AXG55_08250</name>
</gene>
<name>A0A1L4D114_9BACT</name>
<dbReference type="SUPFAM" id="SSF46689">
    <property type="entry name" value="Homeodomain-like"/>
    <property type="match status" value="1"/>
</dbReference>
<dbReference type="RefSeq" id="WP_148696755.1">
    <property type="nucleotide sequence ID" value="NZ_CP017834.1"/>
</dbReference>
<sequence>MVKKKSVKSQYSLEFKNQVLEVLENSPKNMAQIAREFGVSYPTLNSWNRSIGDKNKLNF</sequence>
<dbReference type="AlphaFoldDB" id="A0A1L4D114"/>
<dbReference type="KEGG" id="saqi:AXG55_08250"/>
<organism evidence="2 3">
    <name type="scientific">Silvanigrella aquatica</name>
    <dbReference type="NCBI Taxonomy" id="1915309"/>
    <lineage>
        <taxon>Bacteria</taxon>
        <taxon>Pseudomonadati</taxon>
        <taxon>Bdellovibrionota</taxon>
        <taxon>Oligoflexia</taxon>
        <taxon>Silvanigrellales</taxon>
        <taxon>Silvanigrellaceae</taxon>
        <taxon>Silvanigrella</taxon>
    </lineage>
</organism>
<evidence type="ECO:0000313" key="3">
    <source>
        <dbReference type="Proteomes" id="UP000184731"/>
    </source>
</evidence>
<reference evidence="2 3" key="1">
    <citation type="submission" date="2016-10" db="EMBL/GenBank/DDBJ databases">
        <title>Silvanigrella aquatica sp. nov., isolated from a freshwater lake located in the Black Forest, Germany, description of Silvanigrellaceae fam. nov., Silvanigrellales ord. nov., reclassification of the order Bdellovibrionales in the class Oligoflexia, reclassification of the families Bacteriovoracaceae and Halobacteriovoraceae in the new order Bacteriovoracales ord. nov., and reclassification of the family Pseudobacteriovoracaceae in the order Oligoflexiales.</title>
        <authorList>
            <person name="Hahn M.W."/>
            <person name="Schmidt J."/>
            <person name="Koll U."/>
            <person name="Rohde M."/>
            <person name="Verbag S."/>
            <person name="Pitt A."/>
            <person name="Nakai R."/>
            <person name="Naganuma T."/>
            <person name="Lang E."/>
        </authorList>
    </citation>
    <scope>NUCLEOTIDE SEQUENCE [LARGE SCALE GENOMIC DNA]</scope>
    <source>
        <strain evidence="2 3">MWH-Nonnen-W8red</strain>
    </source>
</reference>
<dbReference type="OrthoDB" id="9813126at2"/>
<dbReference type="Gene3D" id="1.10.10.60">
    <property type="entry name" value="Homeodomain-like"/>
    <property type="match status" value="1"/>
</dbReference>
<protein>
    <submittedName>
        <fullName evidence="2">Uncharacterized protein</fullName>
    </submittedName>
</protein>
<dbReference type="EMBL" id="CP017834">
    <property type="protein sequence ID" value="APJ03895.1"/>
    <property type="molecule type" value="Genomic_DNA"/>
</dbReference>
<dbReference type="EMBL" id="CP017834">
    <property type="protein sequence ID" value="APJ03041.1"/>
    <property type="molecule type" value="Genomic_DNA"/>
</dbReference>
<dbReference type="InterPro" id="IPR009057">
    <property type="entry name" value="Homeodomain-like_sf"/>
</dbReference>
<proteinExistence type="predicted"/>